<feature type="compositionally biased region" description="Low complexity" evidence="1">
    <location>
        <begin position="1"/>
        <end position="12"/>
    </location>
</feature>
<sequence>MTPMSTPSASSTCLAERPSWLSCSRTSTPCPRSSGPFPSGSSLSPSCRSSSCCRGRVRPRPSRRTICLPWGATALSTSPTGSTDTLPSPSTSPTGSPLLPASSRLSCTATSSTSTTPRCSRAKSLSFRYNGGAPVDKRRVWHRSGSPQRAETPTPFWFKWSSDSSDCGWSARAWKREARAQNKSDPDWTGLHGWRCWRTLGGVRYENGIASEYELEVAIRLGCIDGD</sequence>
<evidence type="ECO:0000313" key="3">
    <source>
        <dbReference type="Proteomes" id="UP000036947"/>
    </source>
</evidence>
<reference evidence="2 3" key="1">
    <citation type="journal article" date="2015" name="BMC Genomics">
        <title>The genome of the truffle-parasite Tolypocladium ophioglossoides and the evolution of antifungal peptaibiotics.</title>
        <authorList>
            <person name="Quandt C.A."/>
            <person name="Bushley K.E."/>
            <person name="Spatafora J.W."/>
        </authorList>
    </citation>
    <scope>NUCLEOTIDE SEQUENCE [LARGE SCALE GENOMIC DNA]</scope>
    <source>
        <strain evidence="2 3">CBS 100239</strain>
    </source>
</reference>
<evidence type="ECO:0000313" key="2">
    <source>
        <dbReference type="EMBL" id="KND94576.1"/>
    </source>
</evidence>
<organism evidence="2 3">
    <name type="scientific">Tolypocladium ophioglossoides (strain CBS 100239)</name>
    <name type="common">Snaketongue truffleclub</name>
    <name type="synonym">Elaphocordyceps ophioglossoides</name>
    <dbReference type="NCBI Taxonomy" id="1163406"/>
    <lineage>
        <taxon>Eukaryota</taxon>
        <taxon>Fungi</taxon>
        <taxon>Dikarya</taxon>
        <taxon>Ascomycota</taxon>
        <taxon>Pezizomycotina</taxon>
        <taxon>Sordariomycetes</taxon>
        <taxon>Hypocreomycetidae</taxon>
        <taxon>Hypocreales</taxon>
        <taxon>Ophiocordycipitaceae</taxon>
        <taxon>Tolypocladium</taxon>
    </lineage>
</organism>
<name>A0A0L0NKD4_TOLOC</name>
<dbReference type="EMBL" id="LFRF01000002">
    <property type="protein sequence ID" value="KND94576.1"/>
    <property type="molecule type" value="Genomic_DNA"/>
</dbReference>
<gene>
    <name evidence="2" type="ORF">TOPH_00796</name>
</gene>
<dbReference type="AlphaFoldDB" id="A0A0L0NKD4"/>
<evidence type="ECO:0000256" key="1">
    <source>
        <dbReference type="SAM" id="MobiDB-lite"/>
    </source>
</evidence>
<feature type="compositionally biased region" description="Low complexity" evidence="1">
    <location>
        <begin position="29"/>
        <end position="54"/>
    </location>
</feature>
<accession>A0A0L0NKD4</accession>
<feature type="region of interest" description="Disordered" evidence="1">
    <location>
        <begin position="77"/>
        <end position="117"/>
    </location>
</feature>
<keyword evidence="3" id="KW-1185">Reference proteome</keyword>
<proteinExistence type="predicted"/>
<protein>
    <submittedName>
        <fullName evidence="2">Uncharacterized protein</fullName>
    </submittedName>
</protein>
<dbReference type="Proteomes" id="UP000036947">
    <property type="component" value="Unassembled WGS sequence"/>
</dbReference>
<feature type="region of interest" description="Disordered" evidence="1">
    <location>
        <begin position="1"/>
        <end position="59"/>
    </location>
</feature>
<comment type="caution">
    <text evidence="2">The sequence shown here is derived from an EMBL/GenBank/DDBJ whole genome shotgun (WGS) entry which is preliminary data.</text>
</comment>